<dbReference type="OrthoDB" id="7363777at2"/>
<gene>
    <name evidence="2" type="ORF">MTBPR1_90117</name>
</gene>
<keyword evidence="1" id="KW-0812">Transmembrane</keyword>
<dbReference type="AlphaFoldDB" id="A0A1C3RLS9"/>
<sequence length="147" mass="15820">MSDTTQTNAMAEIALALAMGFFSIMVLTMVSMGSGLVSQESVATAIKEEPIAIAKAAEKTDETAQKGQSAAVQQEDLVIFYKGQFLDHLLSPLNPAQIKGRDKIVLAVSPDLAMSQTMTVRQKLSSPDITVVVLNETWLHALKEAEL</sequence>
<reference evidence="2 3" key="1">
    <citation type="submission" date="2016-07" db="EMBL/GenBank/DDBJ databases">
        <authorList>
            <person name="Lefevre C.T."/>
        </authorList>
    </citation>
    <scope>NUCLEOTIDE SEQUENCE [LARGE SCALE GENOMIC DNA]</scope>
    <source>
        <strain evidence="2">PR1</strain>
    </source>
</reference>
<dbReference type="EMBL" id="FLYE01000048">
    <property type="protein sequence ID" value="SCA58270.1"/>
    <property type="molecule type" value="Genomic_DNA"/>
</dbReference>
<keyword evidence="3" id="KW-1185">Reference proteome</keyword>
<proteinExistence type="predicted"/>
<accession>A0A1C3RLS9</accession>
<evidence type="ECO:0000313" key="3">
    <source>
        <dbReference type="Proteomes" id="UP000231658"/>
    </source>
</evidence>
<evidence type="ECO:0000313" key="2">
    <source>
        <dbReference type="EMBL" id="SCA58270.1"/>
    </source>
</evidence>
<evidence type="ECO:0000256" key="1">
    <source>
        <dbReference type="SAM" id="Phobius"/>
    </source>
</evidence>
<dbReference type="RefSeq" id="WP_069190269.1">
    <property type="nucleotide sequence ID" value="NZ_FLYE01000048.1"/>
</dbReference>
<dbReference type="STRING" id="1867952.MTBPR1_90117"/>
<organism evidence="2 3">
    <name type="scientific">Candidatus Terasakiella magnetica</name>
    <dbReference type="NCBI Taxonomy" id="1867952"/>
    <lineage>
        <taxon>Bacteria</taxon>
        <taxon>Pseudomonadati</taxon>
        <taxon>Pseudomonadota</taxon>
        <taxon>Alphaproteobacteria</taxon>
        <taxon>Rhodospirillales</taxon>
        <taxon>Terasakiellaceae</taxon>
        <taxon>Terasakiella</taxon>
    </lineage>
</organism>
<dbReference type="Proteomes" id="UP000231658">
    <property type="component" value="Unassembled WGS sequence"/>
</dbReference>
<feature type="transmembrane region" description="Helical" evidence="1">
    <location>
        <begin position="13"/>
        <end position="37"/>
    </location>
</feature>
<name>A0A1C3RLS9_9PROT</name>
<protein>
    <submittedName>
        <fullName evidence="2">Uncharacterized protein</fullName>
    </submittedName>
</protein>
<keyword evidence="1" id="KW-0472">Membrane</keyword>
<keyword evidence="1" id="KW-1133">Transmembrane helix</keyword>